<feature type="region of interest" description="Disordered" evidence="1">
    <location>
        <begin position="25"/>
        <end position="44"/>
    </location>
</feature>
<accession>A0AB37UD83</accession>
<dbReference type="Proteomes" id="UP000282574">
    <property type="component" value="Unassembled WGS sequence"/>
</dbReference>
<evidence type="ECO:0000256" key="1">
    <source>
        <dbReference type="SAM" id="MobiDB-lite"/>
    </source>
</evidence>
<evidence type="ECO:0000313" key="3">
    <source>
        <dbReference type="Proteomes" id="UP000282574"/>
    </source>
</evidence>
<feature type="compositionally biased region" description="Basic and acidic residues" evidence="1">
    <location>
        <begin position="26"/>
        <end position="44"/>
    </location>
</feature>
<proteinExistence type="predicted"/>
<dbReference type="AlphaFoldDB" id="A0AB37UD83"/>
<gene>
    <name evidence="2" type="ORF">DSM107010_51480</name>
</gene>
<organism evidence="2 3">
    <name type="scientific">Chroococcidiopsis cubana SAG 39.79</name>
    <dbReference type="NCBI Taxonomy" id="388085"/>
    <lineage>
        <taxon>Bacteria</taxon>
        <taxon>Bacillati</taxon>
        <taxon>Cyanobacteriota</taxon>
        <taxon>Cyanophyceae</taxon>
        <taxon>Chroococcidiopsidales</taxon>
        <taxon>Chroococcidiopsidaceae</taxon>
        <taxon>Chroococcidiopsis</taxon>
    </lineage>
</organism>
<keyword evidence="3" id="KW-1185">Reference proteome</keyword>
<evidence type="ECO:0000313" key="2">
    <source>
        <dbReference type="EMBL" id="RUT06900.1"/>
    </source>
</evidence>
<dbReference type="RefSeq" id="WP_255409948.1">
    <property type="nucleotide sequence ID" value="NZ_JAVKZF010000002.1"/>
</dbReference>
<name>A0AB37UD83_9CYAN</name>
<protein>
    <submittedName>
        <fullName evidence="2">Uncharacterized protein</fullName>
    </submittedName>
</protein>
<sequence length="44" mass="5218">MSADYTHNLRWHSVIDRTKLTTLNKQEWEKDKGDKEDTGETTTH</sequence>
<dbReference type="EMBL" id="RSCK01000064">
    <property type="protein sequence ID" value="RUT06900.1"/>
    <property type="molecule type" value="Genomic_DNA"/>
</dbReference>
<reference evidence="2 3" key="1">
    <citation type="journal article" date="2019" name="Genome Biol. Evol.">
        <title>Day and night: Metabolic profiles and evolutionary relationships of six axenic non-marine cyanobacteria.</title>
        <authorList>
            <person name="Will S.E."/>
            <person name="Henke P."/>
            <person name="Boedeker C."/>
            <person name="Huang S."/>
            <person name="Brinkmann H."/>
            <person name="Rohde M."/>
            <person name="Jarek M."/>
            <person name="Friedl T."/>
            <person name="Seufert S."/>
            <person name="Schumacher M."/>
            <person name="Overmann J."/>
            <person name="Neumann-Schaal M."/>
            <person name="Petersen J."/>
        </authorList>
    </citation>
    <scope>NUCLEOTIDE SEQUENCE [LARGE SCALE GENOMIC DNA]</scope>
    <source>
        <strain evidence="2 3">SAG 39.79</strain>
    </source>
</reference>
<comment type="caution">
    <text evidence="2">The sequence shown here is derived from an EMBL/GenBank/DDBJ whole genome shotgun (WGS) entry which is preliminary data.</text>
</comment>